<keyword evidence="4" id="KW-1185">Reference proteome</keyword>
<sequence>MATSSRESRRRRIVERGSDRLALITGRIQNVPAPLSSSESVQELINIDRSQLLVPQDQEIQPSSTNQNNEPPNGEGEALSSMLLKGTYQSGSSVGLPLSEHVSSVGAPVDPSPHISSVEQSSLVMSADRTSSTPHSGTDWPVESQAHWLKNFNPKRITSAIAATETTRLFCSVAIALLVVSSHLGSLLLGSNIMEFIASFRPLHLVLLTNLTVVIYRLVFHKQRGAERPGRAENKILTTDDYGWAQQMSNALELGLLMKAAMDAMLIDCSVYLVLVICGISFT</sequence>
<evidence type="ECO:0000256" key="2">
    <source>
        <dbReference type="SAM" id="Phobius"/>
    </source>
</evidence>
<feature type="compositionally biased region" description="Low complexity" evidence="1">
    <location>
        <begin position="68"/>
        <end position="77"/>
    </location>
</feature>
<dbReference type="InParanoid" id="A0A7J7BWK0"/>
<name>A0A7J7BWK0_TRIWF</name>
<evidence type="ECO:0000256" key="1">
    <source>
        <dbReference type="SAM" id="MobiDB-lite"/>
    </source>
</evidence>
<accession>A0A7J7BWK0</accession>
<feature type="transmembrane region" description="Helical" evidence="2">
    <location>
        <begin position="202"/>
        <end position="220"/>
    </location>
</feature>
<dbReference type="AlphaFoldDB" id="A0A7J7BWK0"/>
<keyword evidence="2" id="KW-0812">Transmembrane</keyword>
<dbReference type="PANTHER" id="PTHR35469">
    <property type="entry name" value="TRANSMEMBRANE PROTEIN"/>
    <property type="match status" value="1"/>
</dbReference>
<proteinExistence type="predicted"/>
<keyword evidence="2" id="KW-1133">Transmembrane helix</keyword>
<protein>
    <submittedName>
        <fullName evidence="3">Uncharacterized protein</fullName>
    </submittedName>
</protein>
<comment type="caution">
    <text evidence="3">The sequence shown here is derived from an EMBL/GenBank/DDBJ whole genome shotgun (WGS) entry which is preliminary data.</text>
</comment>
<dbReference type="OrthoDB" id="1922492at2759"/>
<evidence type="ECO:0000313" key="4">
    <source>
        <dbReference type="Proteomes" id="UP000593562"/>
    </source>
</evidence>
<dbReference type="Proteomes" id="UP000593562">
    <property type="component" value="Unassembled WGS sequence"/>
</dbReference>
<organism evidence="3 4">
    <name type="scientific">Tripterygium wilfordii</name>
    <name type="common">Thunder God vine</name>
    <dbReference type="NCBI Taxonomy" id="458696"/>
    <lineage>
        <taxon>Eukaryota</taxon>
        <taxon>Viridiplantae</taxon>
        <taxon>Streptophyta</taxon>
        <taxon>Embryophyta</taxon>
        <taxon>Tracheophyta</taxon>
        <taxon>Spermatophyta</taxon>
        <taxon>Magnoliopsida</taxon>
        <taxon>eudicotyledons</taxon>
        <taxon>Gunneridae</taxon>
        <taxon>Pentapetalae</taxon>
        <taxon>rosids</taxon>
        <taxon>fabids</taxon>
        <taxon>Celastrales</taxon>
        <taxon>Celastraceae</taxon>
        <taxon>Tripterygium</taxon>
    </lineage>
</organism>
<reference evidence="3 4" key="1">
    <citation type="journal article" date="2020" name="Nat. Commun.">
        <title>Genome of Tripterygium wilfordii and identification of cytochrome P450 involved in triptolide biosynthesis.</title>
        <authorList>
            <person name="Tu L."/>
            <person name="Su P."/>
            <person name="Zhang Z."/>
            <person name="Gao L."/>
            <person name="Wang J."/>
            <person name="Hu T."/>
            <person name="Zhou J."/>
            <person name="Zhang Y."/>
            <person name="Zhao Y."/>
            <person name="Liu Y."/>
            <person name="Song Y."/>
            <person name="Tong Y."/>
            <person name="Lu Y."/>
            <person name="Yang J."/>
            <person name="Xu C."/>
            <person name="Jia M."/>
            <person name="Peters R.J."/>
            <person name="Huang L."/>
            <person name="Gao W."/>
        </authorList>
    </citation>
    <scope>NUCLEOTIDE SEQUENCE [LARGE SCALE GENOMIC DNA]</scope>
    <source>
        <strain evidence="4">cv. XIE 37</strain>
        <tissue evidence="3">Leaf</tissue>
    </source>
</reference>
<gene>
    <name evidence="3" type="ORF">HS088_TW23G00949</name>
</gene>
<evidence type="ECO:0000313" key="3">
    <source>
        <dbReference type="EMBL" id="KAF5726208.1"/>
    </source>
</evidence>
<keyword evidence="2" id="KW-0472">Membrane</keyword>
<dbReference type="FunCoup" id="A0A7J7BWK0">
    <property type="interactions" value="2470"/>
</dbReference>
<feature type="region of interest" description="Disordered" evidence="1">
    <location>
        <begin position="99"/>
        <end position="120"/>
    </location>
</feature>
<feature type="region of interest" description="Disordered" evidence="1">
    <location>
        <begin position="58"/>
        <end position="78"/>
    </location>
</feature>
<dbReference type="EMBL" id="JAAARO010000023">
    <property type="protein sequence ID" value="KAF5726208.1"/>
    <property type="molecule type" value="Genomic_DNA"/>
</dbReference>
<feature type="transmembrane region" description="Helical" evidence="2">
    <location>
        <begin position="169"/>
        <end position="190"/>
    </location>
</feature>
<dbReference type="PANTHER" id="PTHR35469:SF4">
    <property type="entry name" value="TRANSMEMBRANE PROTEIN"/>
    <property type="match status" value="1"/>
</dbReference>
<feature type="compositionally biased region" description="Polar residues" evidence="1">
    <location>
        <begin position="58"/>
        <end position="67"/>
    </location>
</feature>